<evidence type="ECO:0000256" key="2">
    <source>
        <dbReference type="ARBA" id="ARBA00010446"/>
    </source>
</evidence>
<keyword evidence="7" id="KW-0732">Signal</keyword>
<evidence type="ECO:0000256" key="3">
    <source>
        <dbReference type="ARBA" id="ARBA00022512"/>
    </source>
</evidence>
<dbReference type="GO" id="GO:0005199">
    <property type="term" value="F:structural constituent of cell wall"/>
    <property type="evidence" value="ECO:0007669"/>
    <property type="project" value="InterPro"/>
</dbReference>
<accession>A0AAD6Z5F7</accession>
<organism evidence="9 10">
    <name type="scientific">Mycena albidolilacea</name>
    <dbReference type="NCBI Taxonomy" id="1033008"/>
    <lineage>
        <taxon>Eukaryota</taxon>
        <taxon>Fungi</taxon>
        <taxon>Dikarya</taxon>
        <taxon>Basidiomycota</taxon>
        <taxon>Agaricomycotina</taxon>
        <taxon>Agaricomycetes</taxon>
        <taxon>Agaricomycetidae</taxon>
        <taxon>Agaricales</taxon>
        <taxon>Marasmiineae</taxon>
        <taxon>Mycenaceae</taxon>
        <taxon>Mycena</taxon>
    </lineage>
</organism>
<comment type="subunit">
    <text evidence="6">Self-assembles to form functional amyloid fibrils called rodlets. Self-assembly into fibrillar rodlets occurs spontaneously at hydrophobic:hydrophilic interfaces and the rodlets further associate laterally to form amphipathic monolayers.</text>
</comment>
<evidence type="ECO:0000313" key="9">
    <source>
        <dbReference type="EMBL" id="KAJ7307913.1"/>
    </source>
</evidence>
<dbReference type="Pfam" id="PF01185">
    <property type="entry name" value="Hydrophobin"/>
    <property type="match status" value="1"/>
</dbReference>
<keyword evidence="4 7" id="KW-0964">Secreted</keyword>
<evidence type="ECO:0000256" key="5">
    <source>
        <dbReference type="ARBA" id="ARBA00023157"/>
    </source>
</evidence>
<keyword evidence="8" id="KW-0812">Transmembrane</keyword>
<protein>
    <recommendedName>
        <fullName evidence="7">Hydrophobin</fullName>
    </recommendedName>
</protein>
<keyword evidence="8" id="KW-1133">Transmembrane helix</keyword>
<sequence>MQSSSSSAAGIVAALLGLDLIGLDVLIGLSCSLIMVISNNCGGTTVTCDTPEEE</sequence>
<evidence type="ECO:0000256" key="1">
    <source>
        <dbReference type="ARBA" id="ARBA00004191"/>
    </source>
</evidence>
<evidence type="ECO:0000256" key="4">
    <source>
        <dbReference type="ARBA" id="ARBA00022525"/>
    </source>
</evidence>
<keyword evidence="10" id="KW-1185">Reference proteome</keyword>
<feature type="transmembrane region" description="Helical" evidence="8">
    <location>
        <begin position="12"/>
        <end position="37"/>
    </location>
</feature>
<keyword evidence="5 7" id="KW-1015">Disulfide bond</keyword>
<reference evidence="9" key="1">
    <citation type="submission" date="2023-03" db="EMBL/GenBank/DDBJ databases">
        <title>Massive genome expansion in bonnet fungi (Mycena s.s.) driven by repeated elements and novel gene families across ecological guilds.</title>
        <authorList>
            <consortium name="Lawrence Berkeley National Laboratory"/>
            <person name="Harder C.B."/>
            <person name="Miyauchi S."/>
            <person name="Viragh M."/>
            <person name="Kuo A."/>
            <person name="Thoen E."/>
            <person name="Andreopoulos B."/>
            <person name="Lu D."/>
            <person name="Skrede I."/>
            <person name="Drula E."/>
            <person name="Henrissat B."/>
            <person name="Morin E."/>
            <person name="Kohler A."/>
            <person name="Barry K."/>
            <person name="LaButti K."/>
            <person name="Morin E."/>
            <person name="Salamov A."/>
            <person name="Lipzen A."/>
            <person name="Mereny Z."/>
            <person name="Hegedus B."/>
            <person name="Baldrian P."/>
            <person name="Stursova M."/>
            <person name="Weitz H."/>
            <person name="Taylor A."/>
            <person name="Grigoriev I.V."/>
            <person name="Nagy L.G."/>
            <person name="Martin F."/>
            <person name="Kauserud H."/>
        </authorList>
    </citation>
    <scope>NUCLEOTIDE SEQUENCE</scope>
    <source>
        <strain evidence="9">CBHHK002</strain>
    </source>
</reference>
<evidence type="ECO:0000256" key="8">
    <source>
        <dbReference type="SAM" id="Phobius"/>
    </source>
</evidence>
<gene>
    <name evidence="9" type="ORF">DFH08DRAFT_975295</name>
</gene>
<dbReference type="EMBL" id="JARIHO010000086">
    <property type="protein sequence ID" value="KAJ7307913.1"/>
    <property type="molecule type" value="Genomic_DNA"/>
</dbReference>
<dbReference type="AlphaFoldDB" id="A0AAD6Z5F7"/>
<comment type="subcellular location">
    <subcellularLocation>
        <location evidence="1 7">Secreted</location>
        <location evidence="1 7">Cell wall</location>
    </subcellularLocation>
</comment>
<dbReference type="InterPro" id="IPR001338">
    <property type="entry name" value="Class_I_Hydrophobin"/>
</dbReference>
<name>A0AAD6Z5F7_9AGAR</name>
<evidence type="ECO:0000256" key="7">
    <source>
        <dbReference type="RuleBase" id="RU365009"/>
    </source>
</evidence>
<evidence type="ECO:0000256" key="6">
    <source>
        <dbReference type="ARBA" id="ARBA00093546"/>
    </source>
</evidence>
<proteinExistence type="inferred from homology"/>
<evidence type="ECO:0000313" key="10">
    <source>
        <dbReference type="Proteomes" id="UP001218218"/>
    </source>
</evidence>
<comment type="caution">
    <text evidence="9">The sequence shown here is derived from an EMBL/GenBank/DDBJ whole genome shotgun (WGS) entry which is preliminary data.</text>
</comment>
<keyword evidence="3 7" id="KW-0134">Cell wall</keyword>
<keyword evidence="8" id="KW-0472">Membrane</keyword>
<dbReference type="GO" id="GO:0009277">
    <property type="term" value="C:fungal-type cell wall"/>
    <property type="evidence" value="ECO:0007669"/>
    <property type="project" value="InterPro"/>
</dbReference>
<comment type="similarity">
    <text evidence="2 7">Belongs to the fungal hydrophobin family.</text>
</comment>
<dbReference type="Proteomes" id="UP001218218">
    <property type="component" value="Unassembled WGS sequence"/>
</dbReference>